<proteinExistence type="predicted"/>
<sequence>MKKTKKSKIDFKKATDTLKLLDKSHEMEETVHNVDINQETGRAKFHYEAEGDPRPIIVQPPGPIDPPPGGGDWEYDNLPFDKNWVMVQIKKSADSIIKSLGSQINKINVQNVAINSKV</sequence>
<evidence type="ECO:0000313" key="3">
    <source>
        <dbReference type="Proteomes" id="UP000216943"/>
    </source>
</evidence>
<organism evidence="2 3">
    <name type="scientific">Mycoplasmopsis agassizii</name>
    <dbReference type="NCBI Taxonomy" id="33922"/>
    <lineage>
        <taxon>Bacteria</taxon>
        <taxon>Bacillati</taxon>
        <taxon>Mycoplasmatota</taxon>
        <taxon>Mycoplasmoidales</taxon>
        <taxon>Metamycoplasmataceae</taxon>
        <taxon>Mycoplasmopsis</taxon>
    </lineage>
</organism>
<accession>A0A269THE9</accession>
<evidence type="ECO:0000256" key="1">
    <source>
        <dbReference type="SAM" id="MobiDB-lite"/>
    </source>
</evidence>
<dbReference type="EMBL" id="NQNY01000040">
    <property type="protein sequence ID" value="PAK20864.1"/>
    <property type="molecule type" value="Genomic_DNA"/>
</dbReference>
<gene>
    <name evidence="2" type="ORF">CJJ23_04985</name>
</gene>
<feature type="region of interest" description="Disordered" evidence="1">
    <location>
        <begin position="52"/>
        <end position="72"/>
    </location>
</feature>
<feature type="compositionally biased region" description="Pro residues" evidence="1">
    <location>
        <begin position="58"/>
        <end position="69"/>
    </location>
</feature>
<protein>
    <submittedName>
        <fullName evidence="2">Uncharacterized protein</fullName>
    </submittedName>
</protein>
<dbReference type="AlphaFoldDB" id="A0A269THE9"/>
<dbReference type="Proteomes" id="UP000216943">
    <property type="component" value="Unassembled WGS sequence"/>
</dbReference>
<name>A0A269THE9_9BACT</name>
<reference evidence="3" key="1">
    <citation type="submission" date="2017-08" db="EMBL/GenBank/DDBJ databases">
        <authorList>
            <person name="Alvarez-Ponce D."/>
            <person name="Weitzman C.L."/>
            <person name="Tillett R.L."/>
            <person name="Sandmeier F.C."/>
            <person name="Tracy C.R."/>
        </authorList>
    </citation>
    <scope>NUCLEOTIDE SEQUENCE [LARGE SCALE GENOMIC DNA]</scope>
    <source>
        <strain evidence="3">723</strain>
    </source>
</reference>
<evidence type="ECO:0000313" key="2">
    <source>
        <dbReference type="EMBL" id="PAK20864.1"/>
    </source>
</evidence>
<comment type="caution">
    <text evidence="2">The sequence shown here is derived from an EMBL/GenBank/DDBJ whole genome shotgun (WGS) entry which is preliminary data.</text>
</comment>
<feature type="non-terminal residue" evidence="2">
    <location>
        <position position="118"/>
    </location>
</feature>